<proteinExistence type="predicted"/>
<feature type="transmembrane region" description="Helical" evidence="1">
    <location>
        <begin position="6"/>
        <end position="31"/>
    </location>
</feature>
<keyword evidence="1" id="KW-1133">Transmembrane helix</keyword>
<evidence type="ECO:0000256" key="1">
    <source>
        <dbReference type="SAM" id="Phobius"/>
    </source>
</evidence>
<keyword evidence="1" id="KW-0472">Membrane</keyword>
<sequence>MIIGWLILAWIGGVATILGSLMTIASLIFSVVIEGDLKGKFKLLGFSIGCTIAGFLILRFAPVPFE</sequence>
<organism evidence="2 3">
    <name type="scientific">Leptolyngbya boryana NIES-2135</name>
    <dbReference type="NCBI Taxonomy" id="1973484"/>
    <lineage>
        <taxon>Bacteria</taxon>
        <taxon>Bacillati</taxon>
        <taxon>Cyanobacteriota</taxon>
        <taxon>Cyanophyceae</taxon>
        <taxon>Leptolyngbyales</taxon>
        <taxon>Leptolyngbyaceae</taxon>
        <taxon>Leptolyngbya group</taxon>
        <taxon>Leptolyngbya</taxon>
    </lineage>
</organism>
<evidence type="ECO:0000313" key="3">
    <source>
        <dbReference type="Proteomes" id="UP000217895"/>
    </source>
</evidence>
<evidence type="ECO:0000313" key="2">
    <source>
        <dbReference type="EMBL" id="BAY54604.1"/>
    </source>
</evidence>
<name>A0A1Z4JCT3_LEPBY</name>
<gene>
    <name evidence="2" type="ORF">NIES2135_14210</name>
</gene>
<protein>
    <submittedName>
        <fullName evidence="2">Uncharacterized protein</fullName>
    </submittedName>
</protein>
<reference evidence="2 3" key="1">
    <citation type="submission" date="2017-06" db="EMBL/GenBank/DDBJ databases">
        <title>Genome sequencing of cyanobaciteial culture collection at National Institute for Environmental Studies (NIES).</title>
        <authorList>
            <person name="Hirose Y."/>
            <person name="Shimura Y."/>
            <person name="Fujisawa T."/>
            <person name="Nakamura Y."/>
            <person name="Kawachi M."/>
        </authorList>
    </citation>
    <scope>NUCLEOTIDE SEQUENCE [LARGE SCALE GENOMIC DNA]</scope>
    <source>
        <strain evidence="2 3">NIES-2135</strain>
    </source>
</reference>
<keyword evidence="3" id="KW-1185">Reference proteome</keyword>
<dbReference type="Proteomes" id="UP000217895">
    <property type="component" value="Chromosome"/>
</dbReference>
<feature type="transmembrane region" description="Helical" evidence="1">
    <location>
        <begin position="43"/>
        <end position="61"/>
    </location>
</feature>
<keyword evidence="1" id="KW-0812">Transmembrane</keyword>
<accession>A0A1Z4JCT3</accession>
<dbReference type="EMBL" id="AP018203">
    <property type="protein sequence ID" value="BAY54604.1"/>
    <property type="molecule type" value="Genomic_DNA"/>
</dbReference>
<dbReference type="AlphaFoldDB" id="A0A1Z4JCT3"/>